<sequence>MRDVGQLAQIVVGQQHAGRGLDVRREDDTGTLAAHRVDHLVDRRRHERGLRAIALAARLQHRDLVAQAAGLDDLRPAVAEPAVAHDEHSLTLHELARDRFHREAAAARNDHRGGGTVGFAQHRREVAHHALEALRHVVQRAIRVDDGVFEKTVGVDIGQQGRHLVSPVLAVCGGAATPRREQKFSLARATSRCLRVLPVQPCGAGLH</sequence>
<reference evidence="1" key="1">
    <citation type="submission" date="2016-10" db="EMBL/GenBank/DDBJ databases">
        <title>Sequence of Gallionella enrichment culture.</title>
        <authorList>
            <person name="Poehlein A."/>
            <person name="Muehling M."/>
            <person name="Daniel R."/>
        </authorList>
    </citation>
    <scope>NUCLEOTIDE SEQUENCE</scope>
</reference>
<comment type="caution">
    <text evidence="1">The sequence shown here is derived from an EMBL/GenBank/DDBJ whole genome shotgun (WGS) entry which is preliminary data.</text>
</comment>
<dbReference type="AlphaFoldDB" id="A0A1J5RA84"/>
<organism evidence="1">
    <name type="scientific">mine drainage metagenome</name>
    <dbReference type="NCBI Taxonomy" id="410659"/>
    <lineage>
        <taxon>unclassified sequences</taxon>
        <taxon>metagenomes</taxon>
        <taxon>ecological metagenomes</taxon>
    </lineage>
</organism>
<name>A0A1J5RA84_9ZZZZ</name>
<dbReference type="EMBL" id="MLJW01000348">
    <property type="protein sequence ID" value="OIQ89028.1"/>
    <property type="molecule type" value="Genomic_DNA"/>
</dbReference>
<protein>
    <submittedName>
        <fullName evidence="1">Uncharacterized protein</fullName>
    </submittedName>
</protein>
<proteinExistence type="predicted"/>
<gene>
    <name evidence="1" type="ORF">GALL_291040</name>
</gene>
<accession>A0A1J5RA84</accession>
<evidence type="ECO:0000313" key="1">
    <source>
        <dbReference type="EMBL" id="OIQ89028.1"/>
    </source>
</evidence>